<keyword evidence="3 5" id="KW-0833">Ubl conjugation pathway</keyword>
<dbReference type="Pfam" id="PF04376">
    <property type="entry name" value="ATE_N"/>
    <property type="match status" value="1"/>
</dbReference>
<comment type="similarity">
    <text evidence="1 5">Belongs to the R-transferase family.</text>
</comment>
<organism evidence="8 9">
    <name type="scientific">Psylliodes chrysocephalus</name>
    <dbReference type="NCBI Taxonomy" id="3402493"/>
    <lineage>
        <taxon>Eukaryota</taxon>
        <taxon>Metazoa</taxon>
        <taxon>Ecdysozoa</taxon>
        <taxon>Arthropoda</taxon>
        <taxon>Hexapoda</taxon>
        <taxon>Insecta</taxon>
        <taxon>Pterygota</taxon>
        <taxon>Neoptera</taxon>
        <taxon>Endopterygota</taxon>
        <taxon>Coleoptera</taxon>
        <taxon>Polyphaga</taxon>
        <taxon>Cucujiformia</taxon>
        <taxon>Chrysomeloidea</taxon>
        <taxon>Chrysomelidae</taxon>
        <taxon>Galerucinae</taxon>
        <taxon>Alticini</taxon>
        <taxon>Psylliodes</taxon>
    </lineage>
</organism>
<comment type="catalytic activity">
    <reaction evidence="5">
        <text>an N-terminal L-alpha-aminoacyl-[protein] + L-arginyl-tRNA(Arg) = an N-terminal L-arginyl-L-aminoacyl-[protein] + tRNA(Arg) + H(+)</text>
        <dbReference type="Rhea" id="RHEA:10208"/>
        <dbReference type="Rhea" id="RHEA-COMP:9658"/>
        <dbReference type="Rhea" id="RHEA-COMP:9673"/>
        <dbReference type="Rhea" id="RHEA-COMP:10636"/>
        <dbReference type="Rhea" id="RHEA-COMP:10638"/>
        <dbReference type="ChEBI" id="CHEBI:15378"/>
        <dbReference type="ChEBI" id="CHEBI:78442"/>
        <dbReference type="ChEBI" id="CHEBI:78513"/>
        <dbReference type="ChEBI" id="CHEBI:78597"/>
        <dbReference type="ChEBI" id="CHEBI:83562"/>
        <dbReference type="EC" id="2.3.2.8"/>
    </reaction>
</comment>
<dbReference type="InterPro" id="IPR007472">
    <property type="entry name" value="N-end_Aminoacyl_Trfase_C"/>
</dbReference>
<dbReference type="PANTHER" id="PTHR21367">
    <property type="entry name" value="ARGININE-TRNA-PROTEIN TRANSFERASE 1"/>
    <property type="match status" value="1"/>
</dbReference>
<keyword evidence="9" id="KW-1185">Reference proteome</keyword>
<reference evidence="8" key="1">
    <citation type="submission" date="2022-01" db="EMBL/GenBank/DDBJ databases">
        <authorList>
            <person name="King R."/>
        </authorList>
    </citation>
    <scope>NUCLEOTIDE SEQUENCE</scope>
</reference>
<dbReference type="AlphaFoldDB" id="A0A9P0G763"/>
<dbReference type="PANTHER" id="PTHR21367:SF1">
    <property type="entry name" value="ARGINYL-TRNA--PROTEIN TRANSFERASE 1"/>
    <property type="match status" value="1"/>
</dbReference>
<dbReference type="GO" id="GO:0005737">
    <property type="term" value="C:cytoplasm"/>
    <property type="evidence" value="ECO:0007669"/>
    <property type="project" value="TreeGrafter"/>
</dbReference>
<evidence type="ECO:0000313" key="8">
    <source>
        <dbReference type="EMBL" id="CAH1100446.1"/>
    </source>
</evidence>
<evidence type="ECO:0000259" key="7">
    <source>
        <dbReference type="Pfam" id="PF04377"/>
    </source>
</evidence>
<feature type="domain" description="N-end aminoacyl transferase N-terminal" evidence="6">
    <location>
        <begin position="20"/>
        <end position="90"/>
    </location>
</feature>
<name>A0A9P0G763_9CUCU</name>
<dbReference type="InterPro" id="IPR017137">
    <property type="entry name" value="Arg-tRNA-P_Trfase_1_euk"/>
</dbReference>
<evidence type="ECO:0000256" key="5">
    <source>
        <dbReference type="PIRNR" id="PIRNR037207"/>
    </source>
</evidence>
<dbReference type="PIRSF" id="PIRSF037207">
    <property type="entry name" value="ATE1_euk"/>
    <property type="match status" value="1"/>
</dbReference>
<comment type="function">
    <text evidence="5">Involved in the post-translational conjugation of arginine to the N-terminal aspartate or glutamate of a protein. This arginylation is required for degradation of the protein via the ubiquitin pathway.</text>
</comment>
<keyword evidence="4 5" id="KW-0012">Acyltransferase</keyword>
<feature type="domain" description="N-end rule aminoacyl transferase C-terminal" evidence="7">
    <location>
        <begin position="337"/>
        <end position="475"/>
    </location>
</feature>
<dbReference type="Pfam" id="PF04377">
    <property type="entry name" value="ATE_C"/>
    <property type="match status" value="1"/>
</dbReference>
<dbReference type="InterPro" id="IPR007471">
    <property type="entry name" value="N-end_Aminoacyl_Trfase_N"/>
</dbReference>
<keyword evidence="2 5" id="KW-0808">Transferase</keyword>
<protein>
    <recommendedName>
        <fullName evidence="5">Arginyl-tRNA--protein transferase 1</fullName>
        <shortName evidence="5">Arginyltransferase 1</shortName>
        <shortName evidence="5">R-transferase 1</shortName>
        <ecNumber evidence="5">2.3.2.8</ecNumber>
    </recommendedName>
    <alternativeName>
        <fullName evidence="5">Arginine-tRNA--protein transferase 1</fullName>
    </alternativeName>
</protein>
<proteinExistence type="inferred from homology"/>
<evidence type="ECO:0000259" key="6">
    <source>
        <dbReference type="Pfam" id="PF04376"/>
    </source>
</evidence>
<dbReference type="Proteomes" id="UP001153636">
    <property type="component" value="Chromosome 10"/>
</dbReference>
<dbReference type="EMBL" id="OV651822">
    <property type="protein sequence ID" value="CAH1100446.1"/>
    <property type="molecule type" value="Genomic_DNA"/>
</dbReference>
<dbReference type="OrthoDB" id="74183at2759"/>
<dbReference type="InterPro" id="IPR030700">
    <property type="entry name" value="N-end_Aminoacyl_Trfase"/>
</dbReference>
<dbReference type="InterPro" id="IPR016181">
    <property type="entry name" value="Acyl_CoA_acyltransferase"/>
</dbReference>
<gene>
    <name evidence="8" type="ORF">PSYICH_LOCUS1731</name>
</gene>
<evidence type="ECO:0000256" key="1">
    <source>
        <dbReference type="ARBA" id="ARBA00009991"/>
    </source>
</evidence>
<dbReference type="SUPFAM" id="SSF55729">
    <property type="entry name" value="Acyl-CoA N-acyltransferases (Nat)"/>
    <property type="match status" value="1"/>
</dbReference>
<evidence type="ECO:0000256" key="2">
    <source>
        <dbReference type="ARBA" id="ARBA00022679"/>
    </source>
</evidence>
<sequence>MNVDLSKSSVVQWFEGTEKHRCGYCKNQSSVSMGMWAESLTVDDYQDLIDRGWRRSGKYCYKPIMEKTCCPLYTIKCDAVNFLLSKSQKKVIKKFNKFLRDGELNSKDNSSESHIIEESESCIIVPREMPKINLDTVKSDISECMDINTVSLEGASNSVNCEKSEEISHKKDKKIQEKTEKICDKIANKSSQKNVHSKTSLTEEVVGADPNKPPCKKAKLLRIEKKKAKAIKKGISFEKTQTVKTGKSLEEFLEEGVSDDNKIKLRISLIPTSIPNSSWNELQDIEFELYKKYQMIIHNDPPSKLTLNGFNRFLVKSPLKTILERMTSTSDNFSLSAELYKKYQMKIHNDPPHECNEDQFYNFLVETPLQPQSFPEDIDGPGYGSFHQQYWLNDKLIAVGVIDILPRCVSSVYFFYDPDYRSLTLGTYGSMREVQLTRNLQKSLPNLSNYYMGFYIHSCPKMRYKGKLSPSYLVCPETYSWIPIEKCIPLLEVNKYSRLNDDIDALDDNAPSEEDVLKTKIVYRFRLMSFRDYKTIIDDEKYREIGHLVGKTCLNSLIFWEQ</sequence>
<dbReference type="GO" id="GO:0004057">
    <property type="term" value="F:arginyl-tRNA--protein transferase activity"/>
    <property type="evidence" value="ECO:0007669"/>
    <property type="project" value="UniProtKB-EC"/>
</dbReference>
<evidence type="ECO:0000256" key="4">
    <source>
        <dbReference type="ARBA" id="ARBA00023315"/>
    </source>
</evidence>
<dbReference type="EC" id="2.3.2.8" evidence="5"/>
<evidence type="ECO:0000256" key="3">
    <source>
        <dbReference type="ARBA" id="ARBA00022786"/>
    </source>
</evidence>
<evidence type="ECO:0000313" key="9">
    <source>
        <dbReference type="Proteomes" id="UP001153636"/>
    </source>
</evidence>
<accession>A0A9P0G763</accession>